<keyword evidence="1" id="KW-0812">Transmembrane</keyword>
<feature type="transmembrane region" description="Helical" evidence="1">
    <location>
        <begin position="297"/>
        <end position="317"/>
    </location>
</feature>
<dbReference type="HOGENOM" id="CLU_495941_0_0_9"/>
<feature type="transmembrane region" description="Helical" evidence="1">
    <location>
        <begin position="90"/>
        <end position="109"/>
    </location>
</feature>
<proteinExistence type="predicted"/>
<dbReference type="Pfam" id="PF00990">
    <property type="entry name" value="GGDEF"/>
    <property type="match status" value="1"/>
</dbReference>
<dbReference type="Gene3D" id="3.30.70.270">
    <property type="match status" value="1"/>
</dbReference>
<dbReference type="NCBIfam" id="TIGR00254">
    <property type="entry name" value="GGDEF"/>
    <property type="match status" value="1"/>
</dbReference>
<dbReference type="InterPro" id="IPR050469">
    <property type="entry name" value="Diguanylate_Cyclase"/>
</dbReference>
<feature type="transmembrane region" description="Helical" evidence="1">
    <location>
        <begin position="196"/>
        <end position="214"/>
    </location>
</feature>
<keyword evidence="1" id="KW-1133">Transmembrane helix</keyword>
<dbReference type="Proteomes" id="UP000007523">
    <property type="component" value="Chromosome"/>
</dbReference>
<evidence type="ECO:0000313" key="4">
    <source>
        <dbReference type="Proteomes" id="UP000007523"/>
    </source>
</evidence>
<dbReference type="AlphaFoldDB" id="H6NKT5"/>
<evidence type="ECO:0000259" key="2">
    <source>
        <dbReference type="PROSITE" id="PS50887"/>
    </source>
</evidence>
<dbReference type="InterPro" id="IPR029787">
    <property type="entry name" value="Nucleotide_cyclase"/>
</dbReference>
<protein>
    <recommendedName>
        <fullName evidence="2">GGDEF domain-containing protein</fullName>
    </recommendedName>
</protein>
<dbReference type="SUPFAM" id="SSF55073">
    <property type="entry name" value="Nucleotide cyclase"/>
    <property type="match status" value="1"/>
</dbReference>
<evidence type="ECO:0000256" key="1">
    <source>
        <dbReference type="SAM" id="Phobius"/>
    </source>
</evidence>
<dbReference type="PANTHER" id="PTHR45138">
    <property type="entry name" value="REGULATORY COMPONENTS OF SENSORY TRANSDUCTION SYSTEM"/>
    <property type="match status" value="1"/>
</dbReference>
<name>H6NKT5_9BACL</name>
<evidence type="ECO:0000313" key="3">
    <source>
        <dbReference type="EMBL" id="AFC33222.1"/>
    </source>
</evidence>
<dbReference type="CDD" id="cd01949">
    <property type="entry name" value="GGDEF"/>
    <property type="match status" value="1"/>
</dbReference>
<dbReference type="EMBL" id="CP003235">
    <property type="protein sequence ID" value="AFC33222.1"/>
    <property type="molecule type" value="Genomic_DNA"/>
</dbReference>
<feature type="transmembrane region" description="Helical" evidence="1">
    <location>
        <begin position="35"/>
        <end position="55"/>
    </location>
</feature>
<sequence length="549" mass="61685">MGTTPLIRPPEGHDDHMIETVLDARRLTPSFRRPALGFLVLYTPLYYMLLFLVPASLRGPAADLLSPLGAAGALWILWKGMKSKEPGERMRWRFFFIGTCVYNVVEFLWRGTDLLAWKGHSPMASVYDLLYVFIPLCYFAGITYSLNRPSRSAALRVLFDLVIIVAVACTLEWQFLLAPHLAGAADSEKGAMMLSFLYPVMSAGGWIGSVLFYLRYREHSRRNAGELCGIGAVGVWTAVNHLYFILNIEGHYASGSWIDPLWTLGLHLLALASILPDTPQNFPVPDRPKARRIEHRLQTLLPYLAASLLICFVFFDAKEWRPLTIGMMVTTLLVLARQVVAILSYEKLLGVVSRSHEELERLHRENLYHKEELERTIGQLNELNASREAEARTDFLTGLSNRRSINEWLHKHAAAQRKLSVVLLDIDHFKKINDTYGHDTGDVVLTEISRVLRDTAGSADLVGRFGGEEFIVLLPEAGIEQAAAFAERLRQRIAGHSFQYGPGGPERVTVSIGLTVWNGAKDDIPAMLKRADRSLYMAKRQGRNTVVSM</sequence>
<feature type="transmembrane region" description="Helical" evidence="1">
    <location>
        <begin position="129"/>
        <end position="146"/>
    </location>
</feature>
<gene>
    <name evidence="3" type="ORF">PM3016_6607</name>
</gene>
<dbReference type="PROSITE" id="PS50887">
    <property type="entry name" value="GGDEF"/>
    <property type="match status" value="1"/>
</dbReference>
<reference evidence="3 4" key="1">
    <citation type="journal article" date="2012" name="J. Bacteriol.">
        <title>Complete Genome Sequence of Paenibacillus mucilaginosus 3016, a Bacterium Functional as Microbial Fertilizer.</title>
        <authorList>
            <person name="Ma M."/>
            <person name="Wang Z."/>
            <person name="Li L."/>
            <person name="Jiang X."/>
            <person name="Guan D."/>
            <person name="Cao F."/>
            <person name="Chen H."/>
            <person name="Wang X."/>
            <person name="Shen D."/>
            <person name="Du B."/>
            <person name="Li J."/>
        </authorList>
    </citation>
    <scope>NUCLEOTIDE SEQUENCE [LARGE SCALE GENOMIC DNA]</scope>
    <source>
        <strain evidence="3 4">3016</strain>
    </source>
</reference>
<keyword evidence="4" id="KW-1185">Reference proteome</keyword>
<dbReference type="InterPro" id="IPR000160">
    <property type="entry name" value="GGDEF_dom"/>
</dbReference>
<dbReference type="SMART" id="SM00267">
    <property type="entry name" value="GGDEF"/>
    <property type="match status" value="1"/>
</dbReference>
<feature type="domain" description="GGDEF" evidence="2">
    <location>
        <begin position="417"/>
        <end position="549"/>
    </location>
</feature>
<organism evidence="3 4">
    <name type="scientific">Paenibacillus mucilaginosus 3016</name>
    <dbReference type="NCBI Taxonomy" id="1116391"/>
    <lineage>
        <taxon>Bacteria</taxon>
        <taxon>Bacillati</taxon>
        <taxon>Bacillota</taxon>
        <taxon>Bacilli</taxon>
        <taxon>Bacillales</taxon>
        <taxon>Paenibacillaceae</taxon>
        <taxon>Paenibacillus</taxon>
    </lineage>
</organism>
<accession>H6NKT5</accession>
<dbReference type="KEGG" id="pmq:PM3016_6607"/>
<dbReference type="GO" id="GO:0052621">
    <property type="term" value="F:diguanylate cyclase activity"/>
    <property type="evidence" value="ECO:0007669"/>
    <property type="project" value="TreeGrafter"/>
</dbReference>
<dbReference type="InterPro" id="IPR043128">
    <property type="entry name" value="Rev_trsase/Diguanyl_cyclase"/>
</dbReference>
<dbReference type="STRING" id="1116391.PM3016_6607"/>
<keyword evidence="1" id="KW-0472">Membrane</keyword>
<feature type="transmembrane region" description="Helical" evidence="1">
    <location>
        <begin position="61"/>
        <end position="78"/>
    </location>
</feature>
<feature type="transmembrane region" description="Helical" evidence="1">
    <location>
        <begin position="158"/>
        <end position="176"/>
    </location>
</feature>
<dbReference type="FunFam" id="3.30.70.270:FF:000001">
    <property type="entry name" value="Diguanylate cyclase domain protein"/>
    <property type="match status" value="1"/>
</dbReference>
<dbReference type="PANTHER" id="PTHR45138:SF9">
    <property type="entry name" value="DIGUANYLATE CYCLASE DGCM-RELATED"/>
    <property type="match status" value="1"/>
</dbReference>